<name>A0A0C3CLK3_OIDMZ</name>
<organism evidence="2 3">
    <name type="scientific">Oidiodendron maius (strain Zn)</name>
    <dbReference type="NCBI Taxonomy" id="913774"/>
    <lineage>
        <taxon>Eukaryota</taxon>
        <taxon>Fungi</taxon>
        <taxon>Dikarya</taxon>
        <taxon>Ascomycota</taxon>
        <taxon>Pezizomycotina</taxon>
        <taxon>Leotiomycetes</taxon>
        <taxon>Leotiomycetes incertae sedis</taxon>
        <taxon>Myxotrichaceae</taxon>
        <taxon>Oidiodendron</taxon>
    </lineage>
</organism>
<dbReference type="HOGENOM" id="CLU_004184_6_0_1"/>
<proteinExistence type="predicted"/>
<dbReference type="OrthoDB" id="3526006at2759"/>
<evidence type="ECO:0000313" key="3">
    <source>
        <dbReference type="Proteomes" id="UP000054321"/>
    </source>
</evidence>
<dbReference type="STRING" id="913774.A0A0C3CLK3"/>
<reference evidence="2 3" key="1">
    <citation type="submission" date="2014-04" db="EMBL/GenBank/DDBJ databases">
        <authorList>
            <consortium name="DOE Joint Genome Institute"/>
            <person name="Kuo A."/>
            <person name="Martino E."/>
            <person name="Perotto S."/>
            <person name="Kohler A."/>
            <person name="Nagy L.G."/>
            <person name="Floudas D."/>
            <person name="Copeland A."/>
            <person name="Barry K.W."/>
            <person name="Cichocki N."/>
            <person name="Veneault-Fourrey C."/>
            <person name="LaButti K."/>
            <person name="Lindquist E.A."/>
            <person name="Lipzen A."/>
            <person name="Lundell T."/>
            <person name="Morin E."/>
            <person name="Murat C."/>
            <person name="Sun H."/>
            <person name="Tunlid A."/>
            <person name="Henrissat B."/>
            <person name="Grigoriev I.V."/>
            <person name="Hibbett D.S."/>
            <person name="Martin F."/>
            <person name="Nordberg H.P."/>
            <person name="Cantor M.N."/>
            <person name="Hua S.X."/>
        </authorList>
    </citation>
    <scope>NUCLEOTIDE SEQUENCE [LARGE SCALE GENOMIC DNA]</scope>
    <source>
        <strain evidence="2 3">Zn</strain>
    </source>
</reference>
<dbReference type="PANTHER" id="PTHR24148">
    <property type="entry name" value="ANKYRIN REPEAT DOMAIN-CONTAINING PROTEIN 39 HOMOLOG-RELATED"/>
    <property type="match status" value="1"/>
</dbReference>
<dbReference type="AlphaFoldDB" id="A0A0C3CLK3"/>
<dbReference type="InterPro" id="IPR010730">
    <property type="entry name" value="HET"/>
</dbReference>
<accession>A0A0C3CLK3</accession>
<evidence type="ECO:0000259" key="1">
    <source>
        <dbReference type="Pfam" id="PF06985"/>
    </source>
</evidence>
<dbReference type="Pfam" id="PF06985">
    <property type="entry name" value="HET"/>
    <property type="match status" value="1"/>
</dbReference>
<evidence type="ECO:0000313" key="2">
    <source>
        <dbReference type="EMBL" id="KIM99893.1"/>
    </source>
</evidence>
<dbReference type="InterPro" id="IPR052895">
    <property type="entry name" value="HetReg/Transcr_Mod"/>
</dbReference>
<protein>
    <recommendedName>
        <fullName evidence="1">Heterokaryon incompatibility domain-containing protein</fullName>
    </recommendedName>
</protein>
<gene>
    <name evidence="2" type="ORF">OIDMADRAFT_125970</name>
</gene>
<reference evidence="3" key="2">
    <citation type="submission" date="2015-01" db="EMBL/GenBank/DDBJ databases">
        <title>Evolutionary Origins and Diversification of the Mycorrhizal Mutualists.</title>
        <authorList>
            <consortium name="DOE Joint Genome Institute"/>
            <consortium name="Mycorrhizal Genomics Consortium"/>
            <person name="Kohler A."/>
            <person name="Kuo A."/>
            <person name="Nagy L.G."/>
            <person name="Floudas D."/>
            <person name="Copeland A."/>
            <person name="Barry K.W."/>
            <person name="Cichocki N."/>
            <person name="Veneault-Fourrey C."/>
            <person name="LaButti K."/>
            <person name="Lindquist E.A."/>
            <person name="Lipzen A."/>
            <person name="Lundell T."/>
            <person name="Morin E."/>
            <person name="Murat C."/>
            <person name="Riley R."/>
            <person name="Ohm R."/>
            <person name="Sun H."/>
            <person name="Tunlid A."/>
            <person name="Henrissat B."/>
            <person name="Grigoriev I.V."/>
            <person name="Hibbett D.S."/>
            <person name="Martin F."/>
        </authorList>
    </citation>
    <scope>NUCLEOTIDE SEQUENCE [LARGE SCALE GENOMIC DNA]</scope>
    <source>
        <strain evidence="3">Zn</strain>
    </source>
</reference>
<dbReference type="PANTHER" id="PTHR24148:SF73">
    <property type="entry name" value="HET DOMAIN PROTEIN (AFU_ORTHOLOGUE AFUA_8G01020)"/>
    <property type="match status" value="1"/>
</dbReference>
<sequence length="198" mass="22614">MASAQTDKLTIADSGSSRGSSLYLPLGLDQTRFLVIDPASSLDEEINCQLVAMGLEDEAVASYEALSYTWDAEKFSCNIFIFNSLVKVSQNLYEALRHLRDKKEKRALWVDALCINQQDVKERSSQVLLMGRIYSAVRRVVIWLGTEQDGDLQLPMLSKRIEAGSELPPEQTKMVARALFGRRWWYRSWIVQEFLMAR</sequence>
<feature type="non-terminal residue" evidence="2">
    <location>
        <position position="198"/>
    </location>
</feature>
<dbReference type="EMBL" id="KN832878">
    <property type="protein sequence ID" value="KIM99893.1"/>
    <property type="molecule type" value="Genomic_DNA"/>
</dbReference>
<dbReference type="Proteomes" id="UP000054321">
    <property type="component" value="Unassembled WGS sequence"/>
</dbReference>
<feature type="domain" description="Heterokaryon incompatibility" evidence="1">
    <location>
        <begin position="63"/>
        <end position="193"/>
    </location>
</feature>
<dbReference type="InParanoid" id="A0A0C3CLK3"/>
<keyword evidence="3" id="KW-1185">Reference proteome</keyword>